<reference evidence="1 2" key="1">
    <citation type="submission" date="2018-08" db="EMBL/GenBank/DDBJ databases">
        <title>Mucilaginibacter sp. MYSH2.</title>
        <authorList>
            <person name="Seo T."/>
        </authorList>
    </citation>
    <scope>NUCLEOTIDE SEQUENCE [LARGE SCALE GENOMIC DNA]</scope>
    <source>
        <strain evidence="1 2">MYSH2</strain>
    </source>
</reference>
<comment type="caution">
    <text evidence="1">The sequence shown here is derived from an EMBL/GenBank/DDBJ whole genome shotgun (WGS) entry which is preliminary data.</text>
</comment>
<organism evidence="1 2">
    <name type="scientific">Mucilaginibacter conchicola</name>
    <dbReference type="NCBI Taxonomy" id="2303333"/>
    <lineage>
        <taxon>Bacteria</taxon>
        <taxon>Pseudomonadati</taxon>
        <taxon>Bacteroidota</taxon>
        <taxon>Sphingobacteriia</taxon>
        <taxon>Sphingobacteriales</taxon>
        <taxon>Sphingobacteriaceae</taxon>
        <taxon>Mucilaginibacter</taxon>
    </lineage>
</organism>
<accession>A0A372NXR6</accession>
<evidence type="ECO:0000313" key="2">
    <source>
        <dbReference type="Proteomes" id="UP000264217"/>
    </source>
</evidence>
<dbReference type="InterPro" id="IPR031815">
    <property type="entry name" value="DUF5074"/>
</dbReference>
<keyword evidence="2" id="KW-1185">Reference proteome</keyword>
<dbReference type="Proteomes" id="UP000264217">
    <property type="component" value="Unassembled WGS sequence"/>
</dbReference>
<dbReference type="PROSITE" id="PS51257">
    <property type="entry name" value="PROKAR_LIPOPROTEIN"/>
    <property type="match status" value="1"/>
</dbReference>
<protein>
    <submittedName>
        <fullName evidence="1">DUF5074 domain-containing protein</fullName>
    </submittedName>
</protein>
<dbReference type="InterPro" id="IPR011044">
    <property type="entry name" value="Quino_amine_DH_bsu"/>
</dbReference>
<dbReference type="EMBL" id="QWDC01000001">
    <property type="protein sequence ID" value="RFZ94317.1"/>
    <property type="molecule type" value="Genomic_DNA"/>
</dbReference>
<proteinExistence type="predicted"/>
<evidence type="ECO:0000313" key="1">
    <source>
        <dbReference type="EMBL" id="RFZ94317.1"/>
    </source>
</evidence>
<dbReference type="Gene3D" id="2.130.10.10">
    <property type="entry name" value="YVTN repeat-like/Quinoprotein amine dehydrogenase"/>
    <property type="match status" value="1"/>
</dbReference>
<dbReference type="Pfam" id="PF16819">
    <property type="entry name" value="DUF5074"/>
    <property type="match status" value="1"/>
</dbReference>
<dbReference type="InterPro" id="IPR015943">
    <property type="entry name" value="WD40/YVTN_repeat-like_dom_sf"/>
</dbReference>
<dbReference type="OrthoDB" id="1041092at2"/>
<name>A0A372NXR6_9SPHI</name>
<gene>
    <name evidence="1" type="ORF">D0C36_01815</name>
</gene>
<dbReference type="SUPFAM" id="SSF50969">
    <property type="entry name" value="YVTN repeat-like/Quinoprotein amine dehydrogenase"/>
    <property type="match status" value="1"/>
</dbReference>
<dbReference type="RefSeq" id="WP_117389881.1">
    <property type="nucleotide sequence ID" value="NZ_QWDC01000001.1"/>
</dbReference>
<sequence length="361" mass="38476">MKHFRLKNFLTVLTIALALSACKKDKVQVDEVGKYENGFFIINEGWFGHGTGTVSFFDYATSKITDSIFTKENPGKTLEPATSSLEFGTVYDGKLYLLTKSGGPLVAADAKTMKETGRIAANAGNDWRYFIGLDKNNGLVSTGSGIYPINLSTMSLGTRISTVNGEVGDMVKAGNYIFVISANDGLDILKASDYTLVKNIPGVVVGFAVTPDGSVWAGGDTKLEKINPTSLEVTDVTVPFTINGSWGAWHPGSITASTRENTVFIANNGPYGGGTTIYKYVDGNAASVANAFITVNENNELYGKGLAYNSTTNLLMVNTVESGYGTHFAANTLLSYHAGTGAKTGSIAFTGYYFPATYAFH</sequence>
<dbReference type="AlphaFoldDB" id="A0A372NXR6"/>